<accession>A0ABQ6JZY5</accession>
<proteinExistence type="predicted"/>
<reference evidence="2" key="1">
    <citation type="journal article" date="2019" name="Int. J. Syst. Evol. Microbiol.">
        <title>The Global Catalogue of Microorganisms (GCM) 10K type strain sequencing project: providing services to taxonomists for standard genome sequencing and annotation.</title>
        <authorList>
            <consortium name="The Broad Institute Genomics Platform"/>
            <consortium name="The Broad Institute Genome Sequencing Center for Infectious Disease"/>
            <person name="Wu L."/>
            <person name="Ma J."/>
        </authorList>
    </citation>
    <scope>NUCLEOTIDE SEQUENCE [LARGE SCALE GENOMIC DNA]</scope>
    <source>
        <strain evidence="2">NBRC 108894</strain>
    </source>
</reference>
<keyword evidence="2" id="KW-1185">Reference proteome</keyword>
<evidence type="ECO:0000313" key="2">
    <source>
        <dbReference type="Proteomes" id="UP001157034"/>
    </source>
</evidence>
<organism evidence="1 2">
    <name type="scientific">Pseudolysinimonas kribbensis</name>
    <dbReference type="NCBI Taxonomy" id="433641"/>
    <lineage>
        <taxon>Bacteria</taxon>
        <taxon>Bacillati</taxon>
        <taxon>Actinomycetota</taxon>
        <taxon>Actinomycetes</taxon>
        <taxon>Micrococcales</taxon>
        <taxon>Microbacteriaceae</taxon>
        <taxon>Pseudolysinimonas</taxon>
    </lineage>
</organism>
<evidence type="ECO:0000313" key="1">
    <source>
        <dbReference type="EMBL" id="GMA93881.1"/>
    </source>
</evidence>
<protein>
    <submittedName>
        <fullName evidence="1">Uncharacterized protein</fullName>
    </submittedName>
</protein>
<dbReference type="Proteomes" id="UP001157034">
    <property type="component" value="Unassembled WGS sequence"/>
</dbReference>
<sequence length="149" mass="16119">MELAVGADQLTLRVEGDDGVRHALQVAGEPFDHPGDQVDAELARQLRQRPHERTVQRLGVLDRLGAGHRAGEVGGVLREHHEKGTAIRRVPREPLDALEVRLLVGARRELGDRDRHGGGRRRGHALSLGGHGRAIPLCGRYAAAASLTA</sequence>
<dbReference type="EMBL" id="BSVB01000001">
    <property type="protein sequence ID" value="GMA93881.1"/>
    <property type="molecule type" value="Genomic_DNA"/>
</dbReference>
<comment type="caution">
    <text evidence="1">The sequence shown here is derived from an EMBL/GenBank/DDBJ whole genome shotgun (WGS) entry which is preliminary data.</text>
</comment>
<name>A0ABQ6JZY5_9MICO</name>
<gene>
    <name evidence="1" type="ORF">GCM10025881_07050</name>
</gene>